<accession>A0ABS6W7C0</accession>
<sequence length="200" mass="21256">MLNLLRSDVYRLIHGRKLWVGSLMLVVCSAGLLAGVITFVGGYDGAIDGDITAAVARTLPSHSAMLTYSSMFRGGLVAGVVSVVAALAVGEDRESGLAKNLFSSGIGRRRYVVEKMALTALLALWYSLLSVVALEITFAALGFRYESAEPALAWLGFVVLLVLGVTVTPSSPRRWRWSPAAGSPRAPRPSPWASSWSAAC</sequence>
<feature type="transmembrane region" description="Helical" evidence="2">
    <location>
        <begin position="151"/>
        <end position="168"/>
    </location>
</feature>
<evidence type="ECO:0000256" key="1">
    <source>
        <dbReference type="SAM" id="MobiDB-lite"/>
    </source>
</evidence>
<feature type="transmembrane region" description="Helical" evidence="2">
    <location>
        <begin position="71"/>
        <end position="90"/>
    </location>
</feature>
<gene>
    <name evidence="3" type="ORF">KIH73_03225</name>
</gene>
<name>A0ABS6W7C0_9BIFI</name>
<evidence type="ECO:0000256" key="2">
    <source>
        <dbReference type="SAM" id="Phobius"/>
    </source>
</evidence>
<feature type="transmembrane region" description="Helical" evidence="2">
    <location>
        <begin position="20"/>
        <end position="40"/>
    </location>
</feature>
<reference evidence="3 4" key="1">
    <citation type="submission" date="2021-05" db="EMBL/GenBank/DDBJ databases">
        <title>Phylogenetic classification of ten novel species belonging to the genus Bifidobacterium comprising B. colchicus sp. nov., B. abeli sp. nov., B. bicoloris sp. nov., B. guerezis sp. nov., B. rosaliae sp. nov., B. santillanensis sp. nov., B. argentati sp. nov., B. amazzoni sp. nov., B. pluviali sp. nov., and B. pinnaculum sp. nov.</title>
        <authorList>
            <person name="Lugli G.A."/>
            <person name="Ruiz Garcia L."/>
            <person name="Margolles A."/>
            <person name="Ventura M."/>
        </authorList>
    </citation>
    <scope>NUCLEOTIDE SEQUENCE [LARGE SCALE GENOMIC DNA]</scope>
    <source>
        <strain evidence="3 4">6T3</strain>
    </source>
</reference>
<organism evidence="3 4">
    <name type="scientific">Bifidobacterium phasiani</name>
    <dbReference type="NCBI Taxonomy" id="2834431"/>
    <lineage>
        <taxon>Bacteria</taxon>
        <taxon>Bacillati</taxon>
        <taxon>Actinomycetota</taxon>
        <taxon>Actinomycetes</taxon>
        <taxon>Bifidobacteriales</taxon>
        <taxon>Bifidobacteriaceae</taxon>
        <taxon>Bifidobacterium</taxon>
    </lineage>
</organism>
<keyword evidence="2" id="KW-1133">Transmembrane helix</keyword>
<evidence type="ECO:0000313" key="4">
    <source>
        <dbReference type="Proteomes" id="UP000812844"/>
    </source>
</evidence>
<keyword evidence="4" id="KW-1185">Reference proteome</keyword>
<feature type="transmembrane region" description="Helical" evidence="2">
    <location>
        <begin position="118"/>
        <end position="145"/>
    </location>
</feature>
<dbReference type="RefSeq" id="WP_219080489.1">
    <property type="nucleotide sequence ID" value="NZ_JAHBBD010000005.1"/>
</dbReference>
<protein>
    <recommendedName>
        <fullName evidence="5">ABC transporter permease</fullName>
    </recommendedName>
</protein>
<dbReference type="Proteomes" id="UP000812844">
    <property type="component" value="Unassembled WGS sequence"/>
</dbReference>
<proteinExistence type="predicted"/>
<dbReference type="EMBL" id="JAHBBD010000005">
    <property type="protein sequence ID" value="MBW3082398.1"/>
    <property type="molecule type" value="Genomic_DNA"/>
</dbReference>
<keyword evidence="2" id="KW-0472">Membrane</keyword>
<evidence type="ECO:0008006" key="5">
    <source>
        <dbReference type="Google" id="ProtNLM"/>
    </source>
</evidence>
<comment type="caution">
    <text evidence="3">The sequence shown here is derived from an EMBL/GenBank/DDBJ whole genome shotgun (WGS) entry which is preliminary data.</text>
</comment>
<keyword evidence="2" id="KW-0812">Transmembrane</keyword>
<evidence type="ECO:0000313" key="3">
    <source>
        <dbReference type="EMBL" id="MBW3082398.1"/>
    </source>
</evidence>
<feature type="region of interest" description="Disordered" evidence="1">
    <location>
        <begin position="178"/>
        <end position="200"/>
    </location>
</feature>